<keyword evidence="1 2" id="KW-0808">Transferase</keyword>
<proteinExistence type="predicted"/>
<dbReference type="Gene3D" id="3.40.50.2000">
    <property type="entry name" value="Glycogen Phosphorylase B"/>
    <property type="match status" value="2"/>
</dbReference>
<name>A0A7C3KIF6_9CYAN</name>
<evidence type="ECO:0000313" key="2">
    <source>
        <dbReference type="EMBL" id="HFN00732.1"/>
    </source>
</evidence>
<reference evidence="2" key="1">
    <citation type="journal article" date="2020" name="mSystems">
        <title>Genome- and Community-Level Interaction Insights into Carbon Utilization and Element Cycling Functions of Hydrothermarchaeota in Hydrothermal Sediment.</title>
        <authorList>
            <person name="Zhou Z."/>
            <person name="Liu Y."/>
            <person name="Xu W."/>
            <person name="Pan J."/>
            <person name="Luo Z.H."/>
            <person name="Li M."/>
        </authorList>
    </citation>
    <scope>NUCLEOTIDE SEQUENCE [LARGE SCALE GENOMIC DNA]</scope>
    <source>
        <strain evidence="2">SpSt-418</strain>
    </source>
</reference>
<organism evidence="2">
    <name type="scientific">Oscillatoriales cyanobacterium SpSt-418</name>
    <dbReference type="NCBI Taxonomy" id="2282169"/>
    <lineage>
        <taxon>Bacteria</taxon>
        <taxon>Bacillati</taxon>
        <taxon>Cyanobacteriota</taxon>
        <taxon>Cyanophyceae</taxon>
        <taxon>Oscillatoriophycideae</taxon>
        <taxon>Oscillatoriales</taxon>
    </lineage>
</organism>
<gene>
    <name evidence="2" type="ORF">ENR64_23855</name>
</gene>
<dbReference type="EMBL" id="DSRU01000340">
    <property type="protein sequence ID" value="HFN00732.1"/>
    <property type="molecule type" value="Genomic_DNA"/>
</dbReference>
<evidence type="ECO:0000256" key="1">
    <source>
        <dbReference type="ARBA" id="ARBA00022679"/>
    </source>
</evidence>
<sequence length="437" mass="49871">MNVLIVSDFQVYPPINGAGIAQFGVLEPLSKKCNISVLFHQHFTPSEKELGELRHLLPNIKFYTLGDSVKKTQSKKLFNTLKGSINTLKKLALHAKDFVKNSFIDNSFESGKDFDGNLVKFHTFLYPPNSKKKIDKVLEIIKNDEIDIIQLDFESNLNLVSLIPDNIKKVYGCYDCQFYRVDSFIEAGLTQSEYARYVREYIKTLEISFLRQYDVVIANTEPEAAALDNALNAQGEKDKVVLAPYPVLDKDFIELNRNQFYRPDKLLFVGTEYHFPNKDGVNWFLEEIAPTIFKKFGLRLHVVGSWSQETKQRYKDHPSQVVFTGFVDDLSSLIKSSIYISPMRLCGGLRAKILTAMAQGMPVIAHPQSLIGNSAKHMESVMIADDVSSFCFAVDYLLADLERTFTLCKNAQELMRTSYSQSFAAEKRFHIYEKLLK</sequence>
<comment type="caution">
    <text evidence="2">The sequence shown here is derived from an EMBL/GenBank/DDBJ whole genome shotgun (WGS) entry which is preliminary data.</text>
</comment>
<dbReference type="SUPFAM" id="SSF53756">
    <property type="entry name" value="UDP-Glycosyltransferase/glycogen phosphorylase"/>
    <property type="match status" value="1"/>
</dbReference>
<protein>
    <submittedName>
        <fullName evidence="2">Glycosyltransferase</fullName>
    </submittedName>
</protein>
<dbReference type="Pfam" id="PF13692">
    <property type="entry name" value="Glyco_trans_1_4"/>
    <property type="match status" value="1"/>
</dbReference>
<dbReference type="PANTHER" id="PTHR46401">
    <property type="entry name" value="GLYCOSYLTRANSFERASE WBBK-RELATED"/>
    <property type="match status" value="1"/>
</dbReference>
<dbReference type="GO" id="GO:0016757">
    <property type="term" value="F:glycosyltransferase activity"/>
    <property type="evidence" value="ECO:0007669"/>
    <property type="project" value="TreeGrafter"/>
</dbReference>
<accession>A0A7C3KIF6</accession>
<dbReference type="PANTHER" id="PTHR46401:SF2">
    <property type="entry name" value="GLYCOSYLTRANSFERASE WBBK-RELATED"/>
    <property type="match status" value="1"/>
</dbReference>
<dbReference type="AlphaFoldDB" id="A0A7C3KIF6"/>